<dbReference type="SUPFAM" id="SSF52833">
    <property type="entry name" value="Thioredoxin-like"/>
    <property type="match status" value="1"/>
</dbReference>
<evidence type="ECO:0000256" key="1">
    <source>
        <dbReference type="SAM" id="Coils"/>
    </source>
</evidence>
<keyword evidence="1" id="KW-0175">Coiled coil</keyword>
<dbReference type="AlphaFoldDB" id="A0A4V1LGN6"/>
<evidence type="ECO:0000259" key="2">
    <source>
        <dbReference type="PROSITE" id="PS51819"/>
    </source>
</evidence>
<dbReference type="PROSITE" id="PS51819">
    <property type="entry name" value="VOC"/>
    <property type="match status" value="1"/>
</dbReference>
<dbReference type="InterPro" id="IPR004360">
    <property type="entry name" value="Glyas_Fos-R_dOase_dom"/>
</dbReference>
<sequence length="301" mass="34292">MNQMTTIQAQIEALEQEILEKKRQLVELRKSVGERLVPNYEFVTSTNKQATLLGLFGDKDELFVIHNMGKGCSYCTMWADGFNGVYHHLAAKAGFVLASPDEPSVQEDFAAERKWQFPMISVKGNSFTSEVGFLKENQHYPGVSTFRRDEQNNIYLCTQAYFGPGDDYCVPWHLFDLLPSGSINVQTIRKLNSHSTFQLTNNIAIGVKDYENAIGFYQDILGWKVEQIFENEIKFSISGTNIFIENTGESIVHFEFAVEDIETTKSLLLEKGCQITKEYSPKSVMVEDPFGLKFHLFETTR</sequence>
<proteinExistence type="predicted"/>
<dbReference type="CDD" id="cd06587">
    <property type="entry name" value="VOC"/>
    <property type="match status" value="1"/>
</dbReference>
<feature type="coiled-coil region" evidence="1">
    <location>
        <begin position="4"/>
        <end position="31"/>
    </location>
</feature>
<gene>
    <name evidence="3" type="ORF">DS745_06970</name>
</gene>
<dbReference type="Pfam" id="PF05988">
    <property type="entry name" value="DUF899"/>
    <property type="match status" value="1"/>
</dbReference>
<dbReference type="SUPFAM" id="SSF54593">
    <property type="entry name" value="Glyoxalase/Bleomycin resistance protein/Dihydroxybiphenyl dioxygenase"/>
    <property type="match status" value="1"/>
</dbReference>
<dbReference type="InterPro" id="IPR036249">
    <property type="entry name" value="Thioredoxin-like_sf"/>
</dbReference>
<protein>
    <submittedName>
        <fullName evidence="3">DUF899 domain-containing protein</fullName>
    </submittedName>
</protein>
<dbReference type="InterPro" id="IPR010296">
    <property type="entry name" value="DUF899_thioredox"/>
</dbReference>
<dbReference type="InterPro" id="IPR037523">
    <property type="entry name" value="VOC_core"/>
</dbReference>
<dbReference type="OrthoDB" id="574359at2"/>
<dbReference type="Pfam" id="PF00903">
    <property type="entry name" value="Glyoxalase"/>
    <property type="match status" value="1"/>
</dbReference>
<dbReference type="Gene3D" id="3.40.30.10">
    <property type="entry name" value="Glutaredoxin"/>
    <property type="match status" value="1"/>
</dbReference>
<feature type="domain" description="VOC" evidence="2">
    <location>
        <begin position="199"/>
        <end position="301"/>
    </location>
</feature>
<organism evidence="3 4">
    <name type="scientific">Anaerobacillus alkaliphilus</name>
    <dbReference type="NCBI Taxonomy" id="1548597"/>
    <lineage>
        <taxon>Bacteria</taxon>
        <taxon>Bacillati</taxon>
        <taxon>Bacillota</taxon>
        <taxon>Bacilli</taxon>
        <taxon>Bacillales</taxon>
        <taxon>Bacillaceae</taxon>
        <taxon>Anaerobacillus</taxon>
    </lineage>
</organism>
<accession>A0A4V1LGN6</accession>
<dbReference type="InterPro" id="IPR029068">
    <property type="entry name" value="Glyas_Bleomycin-R_OHBP_Dase"/>
</dbReference>
<evidence type="ECO:0000313" key="4">
    <source>
        <dbReference type="Proteomes" id="UP000290649"/>
    </source>
</evidence>
<comment type="caution">
    <text evidence="3">The sequence shown here is derived from an EMBL/GenBank/DDBJ whole genome shotgun (WGS) entry which is preliminary data.</text>
</comment>
<dbReference type="Proteomes" id="UP000290649">
    <property type="component" value="Unassembled WGS sequence"/>
</dbReference>
<reference evidence="3 4" key="1">
    <citation type="journal article" date="2019" name="Int. J. Syst. Evol. Microbiol.">
        <title>Anaerobacillus alkaliphilus sp. nov., a novel alkaliphilic and moderately halophilic bacterium.</title>
        <authorList>
            <person name="Borsodi A.K."/>
            <person name="Aszalos J.M."/>
            <person name="Bihari P."/>
            <person name="Nagy I."/>
            <person name="Schumann P."/>
            <person name="Sproer C."/>
            <person name="Kovacs A.L."/>
            <person name="Boka K."/>
            <person name="Dobosy P."/>
            <person name="Ovari M."/>
            <person name="Szili-Kovacs T."/>
            <person name="Toth E."/>
        </authorList>
    </citation>
    <scope>NUCLEOTIDE SEQUENCE [LARGE SCALE GENOMIC DNA]</scope>
    <source>
        <strain evidence="3 4">B16-10</strain>
    </source>
</reference>
<name>A0A4V1LGN6_9BACI</name>
<keyword evidence="4" id="KW-1185">Reference proteome</keyword>
<dbReference type="Gene3D" id="3.10.180.10">
    <property type="entry name" value="2,3-Dihydroxybiphenyl 1,2-Dioxygenase, domain 1"/>
    <property type="match status" value="1"/>
</dbReference>
<dbReference type="EMBL" id="QOUX01000025">
    <property type="protein sequence ID" value="RXJ02438.1"/>
    <property type="molecule type" value="Genomic_DNA"/>
</dbReference>
<evidence type="ECO:0000313" key="3">
    <source>
        <dbReference type="EMBL" id="RXJ02438.1"/>
    </source>
</evidence>